<dbReference type="SUPFAM" id="SSF160755">
    <property type="entry name" value="YugN-like"/>
    <property type="match status" value="1"/>
</dbReference>
<comment type="caution">
    <text evidence="1">The sequence shown here is derived from an EMBL/GenBank/DDBJ whole genome shotgun (WGS) entry which is preliminary data.</text>
</comment>
<proteinExistence type="predicted"/>
<dbReference type="Proteomes" id="UP001310386">
    <property type="component" value="Unassembled WGS sequence"/>
</dbReference>
<gene>
    <name evidence="1" type="ORF">VF724_12365</name>
</gene>
<evidence type="ECO:0000313" key="1">
    <source>
        <dbReference type="EMBL" id="MEB3102456.1"/>
    </source>
</evidence>
<sequence length="137" mass="15897">MIQLQSGLERQEDEFIELKQFLEQNEFTLGGNWDYDHGYFDRALDEGRKVWIRIPFQVTDGTLDANAEDPETKVRIGTPFVLKHLYNEGLDKTADMQTSGGLVNQFQDPVESDAAVDNEWVEKAQEILREVENRYLQ</sequence>
<accession>A0ABU5ZME3</accession>
<evidence type="ECO:0000313" key="2">
    <source>
        <dbReference type="Proteomes" id="UP001310386"/>
    </source>
</evidence>
<keyword evidence="2" id="KW-1185">Reference proteome</keyword>
<dbReference type="InterPro" id="IPR036491">
    <property type="entry name" value="YugN-like_sf"/>
</dbReference>
<name>A0ABU5ZME3_9BACL</name>
<dbReference type="EMBL" id="JAYJLD010000017">
    <property type="protein sequence ID" value="MEB3102456.1"/>
    <property type="molecule type" value="Genomic_DNA"/>
</dbReference>
<dbReference type="Gene3D" id="3.30.310.100">
    <property type="entry name" value="YugN-like"/>
    <property type="match status" value="1"/>
</dbReference>
<protein>
    <submittedName>
        <fullName evidence="1">YugN family protein</fullName>
    </submittedName>
</protein>
<reference evidence="1" key="1">
    <citation type="submission" date="2023-12" db="EMBL/GenBank/DDBJ databases">
        <title>Fervidustalea candida gen. nov., sp. nov., a novel member of the family Paenibacillaceae isolated from a geothermal area.</title>
        <authorList>
            <person name="Li W.-J."/>
            <person name="Jiao J.-Y."/>
            <person name="Chen Y."/>
        </authorList>
    </citation>
    <scope>NUCLEOTIDE SEQUENCE</scope>
    <source>
        <strain evidence="1">SYSU GA230002</strain>
    </source>
</reference>
<dbReference type="Pfam" id="PF08868">
    <property type="entry name" value="YugN"/>
    <property type="match status" value="1"/>
</dbReference>
<dbReference type="InterPro" id="IPR014967">
    <property type="entry name" value="Uncharacterised_YugN-like"/>
</dbReference>
<dbReference type="RefSeq" id="WP_371754576.1">
    <property type="nucleotide sequence ID" value="NZ_JAYJLD010000017.1"/>
</dbReference>
<organism evidence="1 2">
    <name type="scientific">Ferviditalea candida</name>
    <dbReference type="NCBI Taxonomy" id="3108399"/>
    <lineage>
        <taxon>Bacteria</taxon>
        <taxon>Bacillati</taxon>
        <taxon>Bacillota</taxon>
        <taxon>Bacilli</taxon>
        <taxon>Bacillales</taxon>
        <taxon>Paenibacillaceae</taxon>
        <taxon>Ferviditalea</taxon>
    </lineage>
</organism>